<dbReference type="InterPro" id="IPR009079">
    <property type="entry name" value="4_helix_cytokine-like_core"/>
</dbReference>
<name>A0A8C2ZE99_CYCLU</name>
<dbReference type="Ensembl" id="ENSCLMT00005027182.1">
    <property type="protein sequence ID" value="ENSCLMP00005026030.1"/>
    <property type="gene ID" value="ENSCLMG00005012727.1"/>
</dbReference>
<protein>
    <submittedName>
        <fullName evidence="2">Uncharacterized protein</fullName>
    </submittedName>
</protein>
<dbReference type="Proteomes" id="UP000694565">
    <property type="component" value="Unplaced"/>
</dbReference>
<evidence type="ECO:0000313" key="3">
    <source>
        <dbReference type="Proteomes" id="UP000694565"/>
    </source>
</evidence>
<evidence type="ECO:0000313" key="2">
    <source>
        <dbReference type="Ensembl" id="ENSCLMP00005026030.1"/>
    </source>
</evidence>
<dbReference type="AlphaFoldDB" id="A0A8C2ZE99"/>
<reference evidence="2" key="2">
    <citation type="submission" date="2025-09" db="UniProtKB">
        <authorList>
            <consortium name="Ensembl"/>
        </authorList>
    </citation>
    <scope>IDENTIFICATION</scope>
</reference>
<keyword evidence="1" id="KW-0732">Signal</keyword>
<feature type="chain" id="PRO_5034340905" evidence="1">
    <location>
        <begin position="21"/>
        <end position="131"/>
    </location>
</feature>
<dbReference type="SUPFAM" id="SSF47266">
    <property type="entry name" value="4-helical cytokines"/>
    <property type="match status" value="1"/>
</dbReference>
<proteinExistence type="predicted"/>
<organism evidence="2 3">
    <name type="scientific">Cyclopterus lumpus</name>
    <name type="common">Lumpsucker</name>
    <dbReference type="NCBI Taxonomy" id="8103"/>
    <lineage>
        <taxon>Eukaryota</taxon>
        <taxon>Metazoa</taxon>
        <taxon>Chordata</taxon>
        <taxon>Craniata</taxon>
        <taxon>Vertebrata</taxon>
        <taxon>Euteleostomi</taxon>
        <taxon>Actinopterygii</taxon>
        <taxon>Neopterygii</taxon>
        <taxon>Teleostei</taxon>
        <taxon>Neoteleostei</taxon>
        <taxon>Acanthomorphata</taxon>
        <taxon>Eupercaria</taxon>
        <taxon>Perciformes</taxon>
        <taxon>Cottioidei</taxon>
        <taxon>Cottales</taxon>
        <taxon>Cyclopteridae</taxon>
        <taxon>Cyclopterus</taxon>
    </lineage>
</organism>
<dbReference type="Gene3D" id="1.20.1250.70">
    <property type="entry name" value="Interleukin-15/Interleukin-21"/>
    <property type="match status" value="1"/>
</dbReference>
<dbReference type="GeneTree" id="ENSGT00990000209328"/>
<keyword evidence="3" id="KW-1185">Reference proteome</keyword>
<evidence type="ECO:0000256" key="1">
    <source>
        <dbReference type="SAM" id="SignalP"/>
    </source>
</evidence>
<sequence length="131" mass="15029">MEQCFRIALWGFFLIGHLQARPVCSEQGDMGFCYLQRDVKCENVMFTYPGDVHENCLDEVLRRFKAGLEHAATRCLDVEERIYDTLDALNNDFPSNTNSTACTLETKESEFKDFVENLESFVQLLNAKSAN</sequence>
<feature type="signal peptide" evidence="1">
    <location>
        <begin position="1"/>
        <end position="20"/>
    </location>
</feature>
<accession>A0A8C2ZE99</accession>
<reference evidence="2" key="1">
    <citation type="submission" date="2025-08" db="UniProtKB">
        <authorList>
            <consortium name="Ensembl"/>
        </authorList>
    </citation>
    <scope>IDENTIFICATION</scope>
</reference>